<feature type="region of interest" description="Disordered" evidence="1">
    <location>
        <begin position="280"/>
        <end position="309"/>
    </location>
</feature>
<organism evidence="2 3">
    <name type="scientific">Burkholderia cenocepacia</name>
    <dbReference type="NCBI Taxonomy" id="95486"/>
    <lineage>
        <taxon>Bacteria</taxon>
        <taxon>Pseudomonadati</taxon>
        <taxon>Pseudomonadota</taxon>
        <taxon>Betaproteobacteria</taxon>
        <taxon>Burkholderiales</taxon>
        <taxon>Burkholderiaceae</taxon>
        <taxon>Burkholderia</taxon>
        <taxon>Burkholderia cepacia complex</taxon>
    </lineage>
</organism>
<dbReference type="RefSeq" id="WP_126369157.1">
    <property type="nucleotide sequence ID" value="NZ_CP034547.1"/>
</dbReference>
<evidence type="ECO:0000256" key="1">
    <source>
        <dbReference type="SAM" id="MobiDB-lite"/>
    </source>
</evidence>
<name>A0A3Q9FEQ0_9BURK</name>
<protein>
    <submittedName>
        <fullName evidence="2">Uncharacterized protein</fullName>
    </submittedName>
</protein>
<evidence type="ECO:0000313" key="3">
    <source>
        <dbReference type="Proteomes" id="UP000277191"/>
    </source>
</evidence>
<feature type="region of interest" description="Disordered" evidence="1">
    <location>
        <begin position="1"/>
        <end position="24"/>
    </location>
</feature>
<sequence length="333" mass="38211">MTTKTKKRKTVKRHVRHASTTNADQNSLTKAVIQNDVGEWVRPATGDKFYIDETAKFPSVTFEIKTTEPPPYQWKWTIVWDAQVSPFRKSGKRGKKVRSFSETGSFTSNDTTWEATLNDKILGGKLSVEVKAGSTEFRRTVFVLGKNPSKDDVLAYLKQIPNTIGFDLILEQESHFKNFWDTDNEPVVAGDKGFGMTQMTHPSPTYEQVWNWKENMKVGTSLFQQKQRDAISSFKGHPYTEDQLKHETFTRWNGGSYYQWNAKTQQLERQDMLCDSQTGNIGWNPADPTNAGKTEAELHERDKDEYKKMKAGQSKDHRWTYSGICYADHILGN</sequence>
<gene>
    <name evidence="2" type="ORF">D5R55_34880</name>
</gene>
<evidence type="ECO:0000313" key="2">
    <source>
        <dbReference type="EMBL" id="AZQ55987.1"/>
    </source>
</evidence>
<proteinExistence type="predicted"/>
<reference evidence="2 3" key="1">
    <citation type="submission" date="2018-12" db="EMBL/GenBank/DDBJ databases">
        <title>Cadmium resistance mechanism in endophytic bacteria Burkholderia cenocepacia YG-3.</title>
        <authorList>
            <person name="Zhang X."/>
            <person name="Wang X."/>
            <person name="Zhu Y."/>
        </authorList>
    </citation>
    <scope>NUCLEOTIDE SEQUENCE [LARGE SCALE GENOMIC DNA]</scope>
    <source>
        <strain evidence="2 3">YG-3</strain>
    </source>
</reference>
<accession>A0A3Q9FEQ0</accession>
<dbReference type="AlphaFoldDB" id="A0A3Q9FEQ0"/>
<feature type="compositionally biased region" description="Basic and acidic residues" evidence="1">
    <location>
        <begin position="294"/>
        <end position="309"/>
    </location>
</feature>
<dbReference type="EMBL" id="CP034547">
    <property type="protein sequence ID" value="AZQ55987.1"/>
    <property type="molecule type" value="Genomic_DNA"/>
</dbReference>
<dbReference type="Proteomes" id="UP000277191">
    <property type="component" value="Chromosome 3"/>
</dbReference>
<feature type="compositionally biased region" description="Basic residues" evidence="1">
    <location>
        <begin position="1"/>
        <end position="17"/>
    </location>
</feature>